<protein>
    <submittedName>
        <fullName evidence="1">Uncharacterized protein</fullName>
    </submittedName>
</protein>
<dbReference type="STRING" id="1469647.BC351_27235"/>
<keyword evidence="2" id="KW-1185">Reference proteome</keyword>
<dbReference type="RefSeq" id="WP_079414101.1">
    <property type="nucleotide sequence ID" value="NZ_MBTG01000015.1"/>
</dbReference>
<dbReference type="Proteomes" id="UP000190626">
    <property type="component" value="Unassembled WGS sequence"/>
</dbReference>
<evidence type="ECO:0000313" key="2">
    <source>
        <dbReference type="Proteomes" id="UP000190626"/>
    </source>
</evidence>
<reference evidence="2" key="1">
    <citation type="submission" date="2016-07" db="EMBL/GenBank/DDBJ databases">
        <authorList>
            <person name="Florea S."/>
            <person name="Webb J.S."/>
            <person name="Jaromczyk J."/>
            <person name="Schardl C.L."/>
        </authorList>
    </citation>
    <scope>NUCLEOTIDE SEQUENCE [LARGE SCALE GENOMIC DNA]</scope>
    <source>
        <strain evidence="2">CY1</strain>
    </source>
</reference>
<organism evidence="1 2">
    <name type="scientific">Paenibacillus ferrarius</name>
    <dbReference type="NCBI Taxonomy" id="1469647"/>
    <lineage>
        <taxon>Bacteria</taxon>
        <taxon>Bacillati</taxon>
        <taxon>Bacillota</taxon>
        <taxon>Bacilli</taxon>
        <taxon>Bacillales</taxon>
        <taxon>Paenibacillaceae</taxon>
        <taxon>Paenibacillus</taxon>
    </lineage>
</organism>
<gene>
    <name evidence="1" type="ORF">BC351_27235</name>
</gene>
<sequence>MNPYKKLATTLDNRMSGHAAAAVAGMPAELGTMTAGGLKLDRFKHEIADYYVADWMAKVYLPAFTLGGTVTGLTSGSAAVTGQGTFAFSKSEVEDVRLELRHGLKPGDRVLAIPINDGNDAVILCKVVR</sequence>
<accession>A0A1V4HIC9</accession>
<proteinExistence type="predicted"/>
<comment type="caution">
    <text evidence="1">The sequence shown here is derived from an EMBL/GenBank/DDBJ whole genome shotgun (WGS) entry which is preliminary data.</text>
</comment>
<dbReference type="EMBL" id="MBTG01000015">
    <property type="protein sequence ID" value="OPH56640.1"/>
    <property type="molecule type" value="Genomic_DNA"/>
</dbReference>
<name>A0A1V4HIC9_9BACL</name>
<dbReference type="AlphaFoldDB" id="A0A1V4HIC9"/>
<evidence type="ECO:0000313" key="1">
    <source>
        <dbReference type="EMBL" id="OPH56640.1"/>
    </source>
</evidence>
<dbReference type="OrthoDB" id="2678554at2"/>